<dbReference type="InParanoid" id="C7QA90"/>
<accession>C7QA90</accession>
<dbReference type="OrthoDB" id="116031at2"/>
<name>C7QA90_CATAD</name>
<dbReference type="InterPro" id="IPR012349">
    <property type="entry name" value="Split_barrel_FMN-bd"/>
</dbReference>
<feature type="region of interest" description="Disordered" evidence="1">
    <location>
        <begin position="1"/>
        <end position="31"/>
    </location>
</feature>
<evidence type="ECO:0000256" key="1">
    <source>
        <dbReference type="SAM" id="MobiDB-lite"/>
    </source>
</evidence>
<keyword evidence="3" id="KW-1185">Reference proteome</keyword>
<feature type="compositionally biased region" description="Low complexity" evidence="1">
    <location>
        <begin position="16"/>
        <end position="25"/>
    </location>
</feature>
<dbReference type="Proteomes" id="UP000000851">
    <property type="component" value="Chromosome"/>
</dbReference>
<gene>
    <name evidence="2" type="ordered locus">Caci_1567</name>
</gene>
<dbReference type="AlphaFoldDB" id="C7QA90"/>
<dbReference type="SUPFAM" id="SSF50475">
    <property type="entry name" value="FMN-binding split barrel"/>
    <property type="match status" value="1"/>
</dbReference>
<dbReference type="KEGG" id="cai:Caci_1567"/>
<evidence type="ECO:0000313" key="3">
    <source>
        <dbReference type="Proteomes" id="UP000000851"/>
    </source>
</evidence>
<reference evidence="2 3" key="1">
    <citation type="journal article" date="2009" name="Stand. Genomic Sci.">
        <title>Complete genome sequence of Catenulispora acidiphila type strain (ID 139908).</title>
        <authorList>
            <person name="Copeland A."/>
            <person name="Lapidus A."/>
            <person name="Glavina Del Rio T."/>
            <person name="Nolan M."/>
            <person name="Lucas S."/>
            <person name="Chen F."/>
            <person name="Tice H."/>
            <person name="Cheng J.F."/>
            <person name="Bruce D."/>
            <person name="Goodwin L."/>
            <person name="Pitluck S."/>
            <person name="Mikhailova N."/>
            <person name="Pati A."/>
            <person name="Ivanova N."/>
            <person name="Mavromatis K."/>
            <person name="Chen A."/>
            <person name="Palaniappan K."/>
            <person name="Chain P."/>
            <person name="Land M."/>
            <person name="Hauser L."/>
            <person name="Chang Y.J."/>
            <person name="Jeffries C.D."/>
            <person name="Chertkov O."/>
            <person name="Brettin T."/>
            <person name="Detter J.C."/>
            <person name="Han C."/>
            <person name="Ali Z."/>
            <person name="Tindall B.J."/>
            <person name="Goker M."/>
            <person name="Bristow J."/>
            <person name="Eisen J.A."/>
            <person name="Markowitz V."/>
            <person name="Hugenholtz P."/>
            <person name="Kyrpides N.C."/>
            <person name="Klenk H.P."/>
        </authorList>
    </citation>
    <scope>NUCLEOTIDE SEQUENCE [LARGE SCALE GENOMIC DNA]</scope>
    <source>
        <strain evidence="3">DSM 44928 / JCM 14897 / NBRC 102108 / NRRL B-24433 / ID139908</strain>
    </source>
</reference>
<proteinExistence type="predicted"/>
<dbReference type="InterPro" id="IPR024747">
    <property type="entry name" value="Pyridox_Oxase-rel"/>
</dbReference>
<evidence type="ECO:0000313" key="2">
    <source>
        <dbReference type="EMBL" id="ACU70488.1"/>
    </source>
</evidence>
<protein>
    <submittedName>
        <fullName evidence="2">Flavin-nucleotide-binding protein-like protein</fullName>
    </submittedName>
</protein>
<dbReference type="PANTHER" id="PTHR34071:SF2">
    <property type="entry name" value="FLAVIN-NUCLEOTIDE-BINDING PROTEIN"/>
    <property type="match status" value="1"/>
</dbReference>
<organism evidence="2 3">
    <name type="scientific">Catenulispora acidiphila (strain DSM 44928 / JCM 14897 / NBRC 102108 / NRRL B-24433 / ID139908)</name>
    <dbReference type="NCBI Taxonomy" id="479433"/>
    <lineage>
        <taxon>Bacteria</taxon>
        <taxon>Bacillati</taxon>
        <taxon>Actinomycetota</taxon>
        <taxon>Actinomycetes</taxon>
        <taxon>Catenulisporales</taxon>
        <taxon>Catenulisporaceae</taxon>
        <taxon>Catenulispora</taxon>
    </lineage>
</organism>
<dbReference type="PANTHER" id="PTHR34071">
    <property type="entry name" value="5-NITROIMIDAZOLE ANTIBIOTICS RESISTANCE PROTEIN, NIMA-FAMILY-RELATED PROTEIN-RELATED"/>
    <property type="match status" value="1"/>
</dbReference>
<dbReference type="STRING" id="479433.Caci_1567"/>
<dbReference type="HOGENOM" id="CLU_067890_0_1_11"/>
<dbReference type="eggNOG" id="COG3467">
    <property type="taxonomic scope" value="Bacteria"/>
</dbReference>
<dbReference type="Pfam" id="PF12900">
    <property type="entry name" value="Pyridox_ox_2"/>
    <property type="match status" value="1"/>
</dbReference>
<sequence length="292" mass="31144">MTQAAPRQTPTPTPPLTQISTQSPTLTAIPSAIPSATQTATPALTSTRTPNPDAPIRDAETEACLFGHGAEGAYDQTPRTTATRYQSRVGYDRAAVHAVLDEALVCHLAFVLDGAPVALPTVHARSGDRLYVHGSTGGRFARLDGEQVSVTVTLFDALVLARSWMHHSMAFRSVVVHGTARVVADPAERLEAMRALIDHIAPGRTAESREPTRKELAQTAILALDLEQVSLKARGDQVADDEADLELPYWAGAIPLAITAGVAKPSPDLLEGIAPPEYAQHYTRSHACGYAH</sequence>
<dbReference type="Gene3D" id="2.30.110.10">
    <property type="entry name" value="Electron Transport, Fmn-binding Protein, Chain A"/>
    <property type="match status" value="1"/>
</dbReference>
<dbReference type="EMBL" id="CP001700">
    <property type="protein sequence ID" value="ACU70488.1"/>
    <property type="molecule type" value="Genomic_DNA"/>
</dbReference>